<organism evidence="2 3">
    <name type="scientific">Ohtaekwangia kribbensis</name>
    <dbReference type="NCBI Taxonomy" id="688913"/>
    <lineage>
        <taxon>Bacteria</taxon>
        <taxon>Pseudomonadati</taxon>
        <taxon>Bacteroidota</taxon>
        <taxon>Cytophagia</taxon>
        <taxon>Cytophagales</taxon>
        <taxon>Fulvivirgaceae</taxon>
        <taxon>Ohtaekwangia</taxon>
    </lineage>
</organism>
<comment type="caution">
    <text evidence="2">The sequence shown here is derived from an EMBL/GenBank/DDBJ whole genome shotgun (WGS) entry which is preliminary data.</text>
</comment>
<evidence type="ECO:0000256" key="1">
    <source>
        <dbReference type="SAM" id="Phobius"/>
    </source>
</evidence>
<keyword evidence="3" id="KW-1185">Reference proteome</keyword>
<accession>A0ABW3KA97</accession>
<gene>
    <name evidence="2" type="ORF">ACFQ21_21685</name>
</gene>
<keyword evidence="1" id="KW-1133">Transmembrane helix</keyword>
<dbReference type="EMBL" id="JBHTKA010000008">
    <property type="protein sequence ID" value="MFD1001952.1"/>
    <property type="molecule type" value="Genomic_DNA"/>
</dbReference>
<keyword evidence="1" id="KW-0472">Membrane</keyword>
<protein>
    <submittedName>
        <fullName evidence="2">Uncharacterized protein</fullName>
    </submittedName>
</protein>
<evidence type="ECO:0000313" key="3">
    <source>
        <dbReference type="Proteomes" id="UP001597112"/>
    </source>
</evidence>
<feature type="transmembrane region" description="Helical" evidence="1">
    <location>
        <begin position="21"/>
        <end position="39"/>
    </location>
</feature>
<name>A0ABW3KA97_9BACT</name>
<sequence>MSTIDYPPRPSSYKVKIVRSPWGQMLAWYFINAFIIGLVAPHDSFYKEVQYVELIYTVGFYVYFRAMYKTIYLYPDKLKIIFPALSFRKNRIYKLSNIDYILFQILPKDEISDQYFKIHFKNGKKKRYWLPSDQLFQFRTYAGDIGIVVKNSR</sequence>
<reference evidence="3" key="1">
    <citation type="journal article" date="2019" name="Int. J. Syst. Evol. Microbiol.">
        <title>The Global Catalogue of Microorganisms (GCM) 10K type strain sequencing project: providing services to taxonomists for standard genome sequencing and annotation.</title>
        <authorList>
            <consortium name="The Broad Institute Genomics Platform"/>
            <consortium name="The Broad Institute Genome Sequencing Center for Infectious Disease"/>
            <person name="Wu L."/>
            <person name="Ma J."/>
        </authorList>
    </citation>
    <scope>NUCLEOTIDE SEQUENCE [LARGE SCALE GENOMIC DNA]</scope>
    <source>
        <strain evidence="3">CCUG 58938</strain>
    </source>
</reference>
<evidence type="ECO:0000313" key="2">
    <source>
        <dbReference type="EMBL" id="MFD1001952.1"/>
    </source>
</evidence>
<dbReference type="RefSeq" id="WP_377582591.1">
    <property type="nucleotide sequence ID" value="NZ_JBHTKA010000008.1"/>
</dbReference>
<feature type="transmembrane region" description="Helical" evidence="1">
    <location>
        <begin position="51"/>
        <end position="68"/>
    </location>
</feature>
<dbReference type="Proteomes" id="UP001597112">
    <property type="component" value="Unassembled WGS sequence"/>
</dbReference>
<proteinExistence type="predicted"/>
<keyword evidence="1" id="KW-0812">Transmembrane</keyword>